<organism evidence="2 3">
    <name type="scientific">Scandinavium goeteborgense</name>
    <dbReference type="NCBI Taxonomy" id="1851514"/>
    <lineage>
        <taxon>Bacteria</taxon>
        <taxon>Pseudomonadati</taxon>
        <taxon>Pseudomonadota</taxon>
        <taxon>Gammaproteobacteria</taxon>
        <taxon>Enterobacterales</taxon>
        <taxon>Enterobacteriaceae</taxon>
        <taxon>Scandinavium</taxon>
    </lineage>
</organism>
<dbReference type="Gene3D" id="2.60.40.2040">
    <property type="entry name" value="CFA/I fimbrial subunit E, pilin domain"/>
    <property type="match status" value="1"/>
</dbReference>
<evidence type="ECO:0000256" key="1">
    <source>
        <dbReference type="SAM" id="SignalP"/>
    </source>
</evidence>
<accession>A0A4R6EPQ7</accession>
<keyword evidence="1" id="KW-0732">Signal</keyword>
<dbReference type="EMBL" id="SNVX01000003">
    <property type="protein sequence ID" value="TDN60117.1"/>
    <property type="molecule type" value="Genomic_DNA"/>
</dbReference>
<dbReference type="Gene3D" id="2.60.40.2520">
    <property type="entry name" value="CFA/I fimbrial subunit E, adhesin domain"/>
    <property type="match status" value="1"/>
</dbReference>
<gene>
    <name evidence="2" type="ORF">EC847_103301</name>
</gene>
<dbReference type="AlphaFoldDB" id="A0A4R6EPQ7"/>
<dbReference type="Proteomes" id="UP000295530">
    <property type="component" value="Unassembled WGS sequence"/>
</dbReference>
<proteinExistence type="predicted"/>
<feature type="chain" id="PRO_5021011268" evidence="1">
    <location>
        <begin position="28"/>
        <end position="373"/>
    </location>
</feature>
<evidence type="ECO:0000313" key="2">
    <source>
        <dbReference type="EMBL" id="TDN60117.1"/>
    </source>
</evidence>
<protein>
    <submittedName>
        <fullName evidence="2">CblD-like pilus biogenesis initiator</fullName>
    </submittedName>
</protein>
<dbReference type="RefSeq" id="WP_133460765.1">
    <property type="nucleotide sequence ID" value="NZ_SNVX01000003.1"/>
</dbReference>
<name>A0A4R6EPQ7_SCAGO</name>
<feature type="signal peptide" evidence="1">
    <location>
        <begin position="1"/>
        <end position="27"/>
    </location>
</feature>
<comment type="caution">
    <text evidence="2">The sequence shown here is derived from an EMBL/GenBank/DDBJ whole genome shotgun (WGS) entry which is preliminary data.</text>
</comment>
<dbReference type="InterPro" id="IPR010888">
    <property type="entry name" value="CblD"/>
</dbReference>
<dbReference type="Pfam" id="PF07434">
    <property type="entry name" value="CblD"/>
    <property type="match status" value="1"/>
</dbReference>
<sequence length="373" mass="40980">MQNFIRTFLICLVMSLVLIFSCSQAKAESVAPTGRDTTISADFDKSALPAQVDIWVKENGGYDTSNPGLWARNNWRCLSNSKPDTGQCKSGEAHNNDGDWEDYGITTIPLLFIEKRSGLHAVINVMGYHTQSSSKFEVTSAEAAGSGVAGSGTNLYMYITPDQLAALPVGGIWQANLTLELWQWSPGKKLANWNAHITLNVTDSNNQQIYLPEFGRAAPHVDLNLRPLPGTSGNQSMLSGTASLDLCLYDGYNANSSTFTLNAKDQSSALPDRETEMFSVYNSGKSDESHRIDYHLDILDPATNAYSTMTNMQDYVIRNIQHVPLRSVYLPGIPQPVVCVPSRLRFTTPEFAISSKQAGNYTGVLKLFLTTQM</sequence>
<dbReference type="PROSITE" id="PS51257">
    <property type="entry name" value="PROKAR_LIPOPROTEIN"/>
    <property type="match status" value="1"/>
</dbReference>
<dbReference type="InterPro" id="IPR043037">
    <property type="entry name" value="CfaE_adhesin"/>
</dbReference>
<reference evidence="2 3" key="1">
    <citation type="submission" date="2019-03" db="EMBL/GenBank/DDBJ databases">
        <title>Genomic analyses of the natural microbiome of Caenorhabditis elegans.</title>
        <authorList>
            <person name="Samuel B."/>
        </authorList>
    </citation>
    <scope>NUCLEOTIDE SEQUENCE [LARGE SCALE GENOMIC DNA]</scope>
    <source>
        <strain evidence="2 3">BIGb0156</strain>
    </source>
</reference>
<keyword evidence="3" id="KW-1185">Reference proteome</keyword>
<evidence type="ECO:0000313" key="3">
    <source>
        <dbReference type="Proteomes" id="UP000295530"/>
    </source>
</evidence>
<dbReference type="OrthoDB" id="6543917at2"/>